<evidence type="ECO:0000256" key="1">
    <source>
        <dbReference type="ARBA" id="ARBA00004651"/>
    </source>
</evidence>
<gene>
    <name evidence="8" type="ORF">FHU39_001050</name>
</gene>
<dbReference type="PANTHER" id="PTHR42718:SF49">
    <property type="entry name" value="EXPORT PROTEIN"/>
    <property type="match status" value="1"/>
</dbReference>
<evidence type="ECO:0000313" key="8">
    <source>
        <dbReference type="EMBL" id="MBB2891066.1"/>
    </source>
</evidence>
<dbReference type="Pfam" id="PF07690">
    <property type="entry name" value="MFS_1"/>
    <property type="match status" value="1"/>
</dbReference>
<evidence type="ECO:0000313" key="9">
    <source>
        <dbReference type="Proteomes" id="UP000559182"/>
    </source>
</evidence>
<feature type="transmembrane region" description="Helical" evidence="6">
    <location>
        <begin position="172"/>
        <end position="191"/>
    </location>
</feature>
<evidence type="ECO:0000256" key="2">
    <source>
        <dbReference type="ARBA" id="ARBA00022692"/>
    </source>
</evidence>
<dbReference type="InterPro" id="IPR011701">
    <property type="entry name" value="MFS"/>
</dbReference>
<dbReference type="InterPro" id="IPR036259">
    <property type="entry name" value="MFS_trans_sf"/>
</dbReference>
<feature type="transmembrane region" description="Helical" evidence="6">
    <location>
        <begin position="366"/>
        <end position="389"/>
    </location>
</feature>
<feature type="transmembrane region" description="Helical" evidence="6">
    <location>
        <begin position="203"/>
        <end position="221"/>
    </location>
</feature>
<dbReference type="InterPro" id="IPR020846">
    <property type="entry name" value="MFS_dom"/>
</dbReference>
<keyword evidence="2 6" id="KW-0812">Transmembrane</keyword>
<keyword evidence="3 6" id="KW-1133">Transmembrane helix</keyword>
<dbReference type="GO" id="GO:0005886">
    <property type="term" value="C:plasma membrane"/>
    <property type="evidence" value="ECO:0007669"/>
    <property type="project" value="UniProtKB-SubCell"/>
</dbReference>
<evidence type="ECO:0000256" key="5">
    <source>
        <dbReference type="SAM" id="MobiDB-lite"/>
    </source>
</evidence>
<reference evidence="8 9" key="1">
    <citation type="submission" date="2020-08" db="EMBL/GenBank/DDBJ databases">
        <title>Sequencing the genomes of 1000 actinobacteria strains.</title>
        <authorList>
            <person name="Klenk H.-P."/>
        </authorList>
    </citation>
    <scope>NUCLEOTIDE SEQUENCE [LARGE SCALE GENOMIC DNA]</scope>
    <source>
        <strain evidence="8 9">DSM 105369</strain>
    </source>
</reference>
<evidence type="ECO:0000256" key="4">
    <source>
        <dbReference type="ARBA" id="ARBA00023136"/>
    </source>
</evidence>
<feature type="transmembrane region" description="Helical" evidence="6">
    <location>
        <begin position="51"/>
        <end position="71"/>
    </location>
</feature>
<dbReference type="PRINTS" id="PR01036">
    <property type="entry name" value="TCRTETB"/>
</dbReference>
<feature type="domain" description="Major facilitator superfamily (MFS) profile" evidence="7">
    <location>
        <begin position="17"/>
        <end position="457"/>
    </location>
</feature>
<dbReference type="CDD" id="cd17321">
    <property type="entry name" value="MFS_MMR_MDR_like"/>
    <property type="match status" value="1"/>
</dbReference>
<comment type="caution">
    <text evidence="8">The sequence shown here is derived from an EMBL/GenBank/DDBJ whole genome shotgun (WGS) entry which is preliminary data.</text>
</comment>
<keyword evidence="4 6" id="KW-0472">Membrane</keyword>
<dbReference type="PROSITE" id="PS50850">
    <property type="entry name" value="MFS"/>
    <property type="match status" value="1"/>
</dbReference>
<keyword evidence="9" id="KW-1185">Reference proteome</keyword>
<feature type="transmembrane region" description="Helical" evidence="6">
    <location>
        <begin position="145"/>
        <end position="166"/>
    </location>
</feature>
<dbReference type="AlphaFoldDB" id="A0A839N5Z0"/>
<feature type="transmembrane region" description="Helical" evidence="6">
    <location>
        <begin position="272"/>
        <end position="295"/>
    </location>
</feature>
<dbReference type="GO" id="GO:0022857">
    <property type="term" value="F:transmembrane transporter activity"/>
    <property type="evidence" value="ECO:0007669"/>
    <property type="project" value="InterPro"/>
</dbReference>
<evidence type="ECO:0000256" key="3">
    <source>
        <dbReference type="ARBA" id="ARBA00022989"/>
    </source>
</evidence>
<dbReference type="PANTHER" id="PTHR42718">
    <property type="entry name" value="MAJOR FACILITATOR SUPERFAMILY MULTIDRUG TRANSPORTER MFSC"/>
    <property type="match status" value="1"/>
</dbReference>
<dbReference type="Proteomes" id="UP000559182">
    <property type="component" value="Unassembled WGS sequence"/>
</dbReference>
<dbReference type="Gene3D" id="1.20.1250.20">
    <property type="entry name" value="MFS general substrate transporter like domains"/>
    <property type="match status" value="2"/>
</dbReference>
<sequence>MTTTRLTPPSSDTKRGSLVILCAAMFLVLLDVSIVNVALPSIASGLGGGTAGAQAVVDSYTVPLAALLLTAGAAADRWGARRAFAAGLLAFGAGSICCTLAPNLVALIAGRVVQGVGAAAMLPASLALISAIWTDPAERARAIAIWSGVSGSAVAVGPLIGGALIGVGGWRLIFLVNLPVVVAATAGARLLPAGATQDRRIDWLGAASSTVCLGCVIGAVIELGRAGVSGAGAALATCAVLAAVVFVVGQLRSATPMVPRELWRNGALLRSCGGSFGMNLVGNGSLLVVAFLFQLVQGRDAFAAGLATIPMFAPLTLVPLLGRRWMVRVRPARLVRVGFALGAVGELALAAAVWRSPHTVVAMLPGMLLAGGALGLLVTPLVATAVAAAPAHSGLVGGLNNAARQTGTSVGVALFGTVAGAADAPGATTRMAWCFVLGATIWCASGVLAGRVGGRWRHTPRAGNDSSLSSDARRMESR</sequence>
<evidence type="ECO:0000256" key="6">
    <source>
        <dbReference type="SAM" id="Phobius"/>
    </source>
</evidence>
<feature type="region of interest" description="Disordered" evidence="5">
    <location>
        <begin position="455"/>
        <end position="478"/>
    </location>
</feature>
<dbReference type="RefSeq" id="WP_183319378.1">
    <property type="nucleotide sequence ID" value="NZ_JACHVQ010000001.1"/>
</dbReference>
<proteinExistence type="predicted"/>
<evidence type="ECO:0000259" key="7">
    <source>
        <dbReference type="PROSITE" id="PS50850"/>
    </source>
</evidence>
<organism evidence="8 9">
    <name type="scientific">Flexivirga oryzae</name>
    <dbReference type="NCBI Taxonomy" id="1794944"/>
    <lineage>
        <taxon>Bacteria</taxon>
        <taxon>Bacillati</taxon>
        <taxon>Actinomycetota</taxon>
        <taxon>Actinomycetes</taxon>
        <taxon>Micrococcales</taxon>
        <taxon>Dermacoccaceae</taxon>
        <taxon>Flexivirga</taxon>
    </lineage>
</organism>
<protein>
    <submittedName>
        <fullName evidence="8">DHA2 family methylenomycin A resistance protein-like MFS transporter</fullName>
    </submittedName>
</protein>
<accession>A0A839N5Z0</accession>
<feature type="transmembrane region" description="Helical" evidence="6">
    <location>
        <begin position="115"/>
        <end position="133"/>
    </location>
</feature>
<dbReference type="SUPFAM" id="SSF103473">
    <property type="entry name" value="MFS general substrate transporter"/>
    <property type="match status" value="1"/>
</dbReference>
<dbReference type="EMBL" id="JACHVQ010000001">
    <property type="protein sequence ID" value="MBB2891066.1"/>
    <property type="molecule type" value="Genomic_DNA"/>
</dbReference>
<feature type="transmembrane region" description="Helical" evidence="6">
    <location>
        <begin position="334"/>
        <end position="354"/>
    </location>
</feature>
<feature type="transmembrane region" description="Helical" evidence="6">
    <location>
        <begin position="83"/>
        <end position="109"/>
    </location>
</feature>
<feature type="transmembrane region" description="Helical" evidence="6">
    <location>
        <begin position="227"/>
        <end position="251"/>
    </location>
</feature>
<feature type="transmembrane region" description="Helical" evidence="6">
    <location>
        <begin position="301"/>
        <end position="322"/>
    </location>
</feature>
<feature type="transmembrane region" description="Helical" evidence="6">
    <location>
        <begin position="18"/>
        <end position="39"/>
    </location>
</feature>
<name>A0A839N5Z0_9MICO</name>
<comment type="subcellular location">
    <subcellularLocation>
        <location evidence="1">Cell membrane</location>
        <topology evidence="1">Multi-pass membrane protein</topology>
    </subcellularLocation>
</comment>